<organism evidence="1 2">
    <name type="scientific">Alternaria alternata</name>
    <name type="common">Alternaria rot fungus</name>
    <name type="synonym">Torula alternata</name>
    <dbReference type="NCBI Taxonomy" id="5599"/>
    <lineage>
        <taxon>Eukaryota</taxon>
        <taxon>Fungi</taxon>
        <taxon>Dikarya</taxon>
        <taxon>Ascomycota</taxon>
        <taxon>Pezizomycotina</taxon>
        <taxon>Dothideomycetes</taxon>
        <taxon>Pleosporomycetidae</taxon>
        <taxon>Pleosporales</taxon>
        <taxon>Pleosporineae</taxon>
        <taxon>Pleosporaceae</taxon>
        <taxon>Alternaria</taxon>
        <taxon>Alternaria sect. Alternaria</taxon>
        <taxon>Alternaria alternata complex</taxon>
    </lineage>
</organism>
<dbReference type="RefSeq" id="XP_018382062.1">
    <property type="nucleotide sequence ID" value="XM_018523755.1"/>
</dbReference>
<evidence type="ECO:0000313" key="1">
    <source>
        <dbReference type="EMBL" id="OAG16641.1"/>
    </source>
</evidence>
<dbReference type="AlphaFoldDB" id="A0A177DBD7"/>
<name>A0A177DBD7_ALTAL</name>
<reference evidence="1 2" key="1">
    <citation type="submission" date="2016-05" db="EMBL/GenBank/DDBJ databases">
        <title>Comparative analysis of secretome profiles of manganese(II)-oxidizing ascomycete fungi.</title>
        <authorList>
            <consortium name="DOE Joint Genome Institute"/>
            <person name="Zeiner C.A."/>
            <person name="Purvine S.O."/>
            <person name="Zink E.M."/>
            <person name="Wu S."/>
            <person name="Pasa-Tolic L."/>
            <person name="Chaput D.L."/>
            <person name="Haridas S."/>
            <person name="Grigoriev I.V."/>
            <person name="Santelli C.M."/>
            <person name="Hansel C.M."/>
        </authorList>
    </citation>
    <scope>NUCLEOTIDE SEQUENCE [LARGE SCALE GENOMIC DNA]</scope>
    <source>
        <strain evidence="1 2">SRC1lrK2f</strain>
    </source>
</reference>
<dbReference type="Proteomes" id="UP000077248">
    <property type="component" value="Unassembled WGS sequence"/>
</dbReference>
<dbReference type="KEGG" id="aalt:CC77DRAFT_1012246"/>
<sequence length="136" mass="14644">MPQAACSLGMRPREASGVINYEVGARTDTTGAELLVSPRYCSCASEQASGAFLPIAKRPVSPSGGSQSEPTWKVTLAKMPPDCWDRAARLSVGSPFNRQKDMVVVALWWNTGKCQDAIHPWGGERKLGTSMTENST</sequence>
<accession>A0A177DBD7</accession>
<dbReference type="EMBL" id="KV441489">
    <property type="protein sequence ID" value="OAG16641.1"/>
    <property type="molecule type" value="Genomic_DNA"/>
</dbReference>
<dbReference type="VEuPathDB" id="FungiDB:CC77DRAFT_1012246"/>
<evidence type="ECO:0000313" key="2">
    <source>
        <dbReference type="Proteomes" id="UP000077248"/>
    </source>
</evidence>
<proteinExistence type="predicted"/>
<protein>
    <submittedName>
        <fullName evidence="1">Uncharacterized protein</fullName>
    </submittedName>
</protein>
<keyword evidence="2" id="KW-1185">Reference proteome</keyword>
<gene>
    <name evidence="1" type="ORF">CC77DRAFT_1012246</name>
</gene>
<dbReference type="GeneID" id="29109349"/>